<comment type="similarity">
    <text evidence="1">Belongs to the C/M/P thioester hydrolase family.</text>
</comment>
<reference evidence="4 5" key="1">
    <citation type="journal article" date="2019" name="Int. J. Syst. Evol. Microbiol.">
        <title>The Global Catalogue of Microorganisms (GCM) 10K type strain sequencing project: providing services to taxonomists for standard genome sequencing and annotation.</title>
        <authorList>
            <consortium name="The Broad Institute Genomics Platform"/>
            <consortium name="The Broad Institute Genome Sequencing Center for Infectious Disease"/>
            <person name="Wu L."/>
            <person name="Ma J."/>
        </authorList>
    </citation>
    <scope>NUCLEOTIDE SEQUENCE [LARGE SCALE GENOMIC DNA]</scope>
    <source>
        <strain evidence="4 5">JCM 3380</strain>
    </source>
</reference>
<dbReference type="PANTHER" id="PTHR10824:SF4">
    <property type="entry name" value="ACYL-COENZYME A THIOESTERASE 1-LIKE"/>
    <property type="match status" value="1"/>
</dbReference>
<organism evidence="4 5">
    <name type="scientific">Saccharothrix mutabilis subsp. mutabilis</name>
    <dbReference type="NCBI Taxonomy" id="66855"/>
    <lineage>
        <taxon>Bacteria</taxon>
        <taxon>Bacillati</taxon>
        <taxon>Actinomycetota</taxon>
        <taxon>Actinomycetes</taxon>
        <taxon>Pseudonocardiales</taxon>
        <taxon>Pseudonocardiaceae</taxon>
        <taxon>Saccharothrix</taxon>
    </lineage>
</organism>
<feature type="domain" description="Acyl-CoA thioester hydrolase/bile acid-CoA amino acid N-acetyltransferase" evidence="2">
    <location>
        <begin position="14"/>
        <end position="83"/>
    </location>
</feature>
<keyword evidence="5" id="KW-1185">Reference proteome</keyword>
<evidence type="ECO:0000259" key="3">
    <source>
        <dbReference type="Pfam" id="PF08840"/>
    </source>
</evidence>
<evidence type="ECO:0000256" key="1">
    <source>
        <dbReference type="ARBA" id="ARBA00006538"/>
    </source>
</evidence>
<proteinExistence type="inferred from homology"/>
<dbReference type="PIRSF" id="PIRSF016521">
    <property type="entry name" value="Acyl-CoA_hydro"/>
    <property type="match status" value="1"/>
</dbReference>
<dbReference type="Gene3D" id="2.60.40.2240">
    <property type="entry name" value="Acyl-CoA thioester hydrolase/BAAT N-terminal domain"/>
    <property type="match status" value="1"/>
</dbReference>
<dbReference type="InterPro" id="IPR029058">
    <property type="entry name" value="AB_hydrolase_fold"/>
</dbReference>
<name>A0ABN0TEJ9_9PSEU</name>
<dbReference type="EMBL" id="BAAABU010000003">
    <property type="protein sequence ID" value="GAA0219718.1"/>
    <property type="molecule type" value="Genomic_DNA"/>
</dbReference>
<evidence type="ECO:0000313" key="4">
    <source>
        <dbReference type="EMBL" id="GAA0219718.1"/>
    </source>
</evidence>
<dbReference type="InterPro" id="IPR006862">
    <property type="entry name" value="Thio_Ohase/aa_AcTrfase"/>
</dbReference>
<dbReference type="Proteomes" id="UP001500416">
    <property type="component" value="Unassembled WGS sequence"/>
</dbReference>
<dbReference type="InterPro" id="IPR016662">
    <property type="entry name" value="Acyl-CoA_thioEstase_long-chain"/>
</dbReference>
<dbReference type="SUPFAM" id="SSF53474">
    <property type="entry name" value="alpha/beta-Hydrolases"/>
    <property type="match status" value="1"/>
</dbReference>
<dbReference type="Pfam" id="PF04775">
    <property type="entry name" value="Bile_Hydr_Trans"/>
    <property type="match status" value="1"/>
</dbReference>
<sequence>MAEILVTPQSAPLDTSLEIKVVGLEPDAVTTVRATTGDRASEAVFRADERGVVDLTRHAPVEGDYDGVDPMGLFWSMTPTGDEPGPALVEVDGVGKVEVERLRVPRGLRRTEVTENGLVGVLFEPDDGEVHPGVIVLGGSEGGLHEDDAALLARYGFAALALAYFGVDGVPDDLVDIPLEYFGTAITYLGDRRIGVVGGSRGGELALLVGATFPQVNAVVSVVGSGVVTQGIGPGTRLLEKLGFEAASWTREGRPLPYLPYTIPDALRRRIVDGDPVPLKLAFDLTDGIPEDAEIPVERVNGGVLLLSSGRDQSWPCVELSAVAERRLAEHDHPFPYEHVVYPEAGHLIAGPPHRPTTDLLVPGPGVLFEMGGSPGATAAARADAWRRAIEFLSGQLGT</sequence>
<comment type="caution">
    <text evidence="4">The sequence shown here is derived from an EMBL/GenBank/DDBJ whole genome shotgun (WGS) entry which is preliminary data.</text>
</comment>
<evidence type="ECO:0000259" key="2">
    <source>
        <dbReference type="Pfam" id="PF04775"/>
    </source>
</evidence>
<dbReference type="Pfam" id="PF08840">
    <property type="entry name" value="BAAT_C"/>
    <property type="match status" value="1"/>
</dbReference>
<dbReference type="InterPro" id="IPR014940">
    <property type="entry name" value="BAAT_C"/>
</dbReference>
<dbReference type="InterPro" id="IPR042490">
    <property type="entry name" value="Thio_Ohase/BAAT_N"/>
</dbReference>
<accession>A0ABN0TEJ9</accession>
<dbReference type="PANTHER" id="PTHR10824">
    <property type="entry name" value="ACYL-COENZYME A THIOESTERASE-RELATED"/>
    <property type="match status" value="1"/>
</dbReference>
<dbReference type="Gene3D" id="3.40.50.1820">
    <property type="entry name" value="alpha/beta hydrolase"/>
    <property type="match status" value="1"/>
</dbReference>
<gene>
    <name evidence="4" type="ORF">GCM10010492_17210</name>
</gene>
<feature type="domain" description="BAAT/Acyl-CoA thioester hydrolase C-terminal" evidence="3">
    <location>
        <begin position="177"/>
        <end position="398"/>
    </location>
</feature>
<dbReference type="RefSeq" id="WP_343933139.1">
    <property type="nucleotide sequence ID" value="NZ_BAAABU010000003.1"/>
</dbReference>
<protein>
    <submittedName>
        <fullName evidence="4">Acyl-CoA thioesterase/bile acid-CoA:amino acid N-acyltransferase family protein</fullName>
    </submittedName>
</protein>
<evidence type="ECO:0000313" key="5">
    <source>
        <dbReference type="Proteomes" id="UP001500416"/>
    </source>
</evidence>